<dbReference type="PROSITE" id="PS51186">
    <property type="entry name" value="GNAT"/>
    <property type="match status" value="1"/>
</dbReference>
<reference evidence="2 3" key="1">
    <citation type="journal article" date="2021" name="Int. J. Syst. Evol. Microbiol.">
        <title>Amazonocrinis nigriterrae gen. nov., sp. nov., Atlanticothrix silvestris gen. nov., sp. nov. and Dendronalium phyllosphericum gen. nov., sp. nov., nostocacean cyanobacteria from Brazilian environments.</title>
        <authorList>
            <person name="Alvarenga D.O."/>
            <person name="Andreote A.P.D."/>
            <person name="Branco L.H.Z."/>
            <person name="Delbaje E."/>
            <person name="Cruz R.B."/>
            <person name="Varani A.M."/>
            <person name="Fiore M.F."/>
        </authorList>
    </citation>
    <scope>NUCLEOTIDE SEQUENCE [LARGE SCALE GENOMIC DNA]</scope>
    <source>
        <strain evidence="2 3">CENA369</strain>
    </source>
</reference>
<dbReference type="PANTHER" id="PTHR43792:SF1">
    <property type="entry name" value="N-ACETYLTRANSFERASE DOMAIN-CONTAINING PROTEIN"/>
    <property type="match status" value="1"/>
</dbReference>
<dbReference type="AlphaFoldDB" id="A0A8J7LDG3"/>
<dbReference type="GO" id="GO:0016747">
    <property type="term" value="F:acyltransferase activity, transferring groups other than amino-acyl groups"/>
    <property type="evidence" value="ECO:0007669"/>
    <property type="project" value="InterPro"/>
</dbReference>
<protein>
    <submittedName>
        <fullName evidence="2">GNAT family N-acetyltransferase</fullName>
    </submittedName>
</protein>
<dbReference type="PANTHER" id="PTHR43792">
    <property type="entry name" value="GNAT FAMILY, PUTATIVE (AFU_ORTHOLOGUE AFUA_3G00765)-RELATED-RELATED"/>
    <property type="match status" value="1"/>
</dbReference>
<dbReference type="Proteomes" id="UP000662314">
    <property type="component" value="Unassembled WGS sequence"/>
</dbReference>
<accession>A0A8J7LDG3</accession>
<dbReference type="InterPro" id="IPR051531">
    <property type="entry name" value="N-acetyltransferase"/>
</dbReference>
<name>A0A8J7LDG3_9NOST</name>
<evidence type="ECO:0000313" key="3">
    <source>
        <dbReference type="Proteomes" id="UP000662314"/>
    </source>
</evidence>
<comment type="caution">
    <text evidence="2">The sequence shown here is derived from an EMBL/GenBank/DDBJ whole genome shotgun (WGS) entry which is preliminary data.</text>
</comment>
<organism evidence="2 3">
    <name type="scientific">Dendronalium phyllosphericum CENA369</name>
    <dbReference type="NCBI Taxonomy" id="1725256"/>
    <lineage>
        <taxon>Bacteria</taxon>
        <taxon>Bacillati</taxon>
        <taxon>Cyanobacteriota</taxon>
        <taxon>Cyanophyceae</taxon>
        <taxon>Nostocales</taxon>
        <taxon>Nostocaceae</taxon>
        <taxon>Dendronalium</taxon>
        <taxon>Dendronalium phyllosphericum</taxon>
    </lineage>
</organism>
<evidence type="ECO:0000313" key="2">
    <source>
        <dbReference type="EMBL" id="MBH8573026.1"/>
    </source>
</evidence>
<dbReference type="EMBL" id="JAECZA010000023">
    <property type="protein sequence ID" value="MBH8573026.1"/>
    <property type="molecule type" value="Genomic_DNA"/>
</dbReference>
<dbReference type="Gene3D" id="3.40.630.30">
    <property type="match status" value="1"/>
</dbReference>
<dbReference type="SUPFAM" id="SSF55729">
    <property type="entry name" value="Acyl-CoA N-acyltransferases (Nat)"/>
    <property type="match status" value="1"/>
</dbReference>
<dbReference type="InterPro" id="IPR000182">
    <property type="entry name" value="GNAT_dom"/>
</dbReference>
<feature type="domain" description="N-acetyltransferase" evidence="1">
    <location>
        <begin position="13"/>
        <end position="179"/>
    </location>
</feature>
<evidence type="ECO:0000259" key="1">
    <source>
        <dbReference type="PROSITE" id="PS51186"/>
    </source>
</evidence>
<gene>
    <name evidence="2" type="ORF">I8752_08340</name>
</gene>
<dbReference type="RefSeq" id="WP_214431847.1">
    <property type="nucleotide sequence ID" value="NZ_CAWPUQ010000119.1"/>
</dbReference>
<proteinExistence type="predicted"/>
<dbReference type="Pfam" id="PF13302">
    <property type="entry name" value="Acetyltransf_3"/>
    <property type="match status" value="1"/>
</dbReference>
<keyword evidence="3" id="KW-1185">Reference proteome</keyword>
<dbReference type="CDD" id="cd04301">
    <property type="entry name" value="NAT_SF"/>
    <property type="match status" value="1"/>
</dbReference>
<dbReference type="InterPro" id="IPR016181">
    <property type="entry name" value="Acyl_CoA_acyltransferase"/>
</dbReference>
<sequence length="191" mass="21953">MNPSIEPVVTKQLIIRRMAQTDLLDFLAYQTHPEVLRYMPVEPLTQERAIDFLARQAVVEIGDEGGYIVFAVHHIADAKIIGEVGINLLPKAQSKGEIGWSLHPNYQGRGYATQAAQVLLNYGFAQRNLHRITSICDTRNTASYMLMERLGMRREGHLKQSQLIKGLWQNEYIYALLREEWLFQQDITISR</sequence>